<comment type="caution">
    <text evidence="5">The sequence shown here is derived from an EMBL/GenBank/DDBJ whole genome shotgun (WGS) entry which is preliminary data.</text>
</comment>
<name>A0A3L8PNU1_9ACTN</name>
<dbReference type="NCBIfam" id="NF037995">
    <property type="entry name" value="TRAP_S1"/>
    <property type="match status" value="1"/>
</dbReference>
<feature type="chain" id="PRO_5038763936" description="C4-dicarboxylate ABC transporter substrate-binding protein" evidence="4">
    <location>
        <begin position="20"/>
        <end position="360"/>
    </location>
</feature>
<dbReference type="Gene3D" id="3.40.190.170">
    <property type="entry name" value="Bacterial extracellular solute-binding protein, family 7"/>
    <property type="match status" value="1"/>
</dbReference>
<dbReference type="Proteomes" id="UP000282515">
    <property type="component" value="Unassembled WGS sequence"/>
</dbReference>
<accession>A0A3L8PNU1</accession>
<dbReference type="PROSITE" id="PS51257">
    <property type="entry name" value="PROKAR_LIPOPROTEIN"/>
    <property type="match status" value="1"/>
</dbReference>
<evidence type="ECO:0000256" key="1">
    <source>
        <dbReference type="ARBA" id="ARBA00009023"/>
    </source>
</evidence>
<sequence>MKKFSFGVAAATLLTGTLAACGSGSSSEDATLKLTFGSSVPSANLVAVKAIEDELIPQLIDRVAAETDYEIEITEQFGTLVGVGEELTGIESGLVDFGTTVFPYEPTALGAMNYPYFVPFSTPDAEVALGAFRSVYEGNADLRALFEDHNQEPLAFFALGDYGLVTTEAWAEPSDLRGRSIVGAGSNLEWLSGLGVSEVSLPGAEWYTSFQTGLVDGAITDPGGIQTLSLNEVAGHFATLKFGSLPIGSVNINADVWDSLPEEVQATVREVCLEWEKEAAQRVNSVGQTALSELGNEGVEVAEPSESGRRAWAEQLKGLPSASAVSLADQGMSGAEIIQAYIDAQVAGGHNFPLEYAVAE</sequence>
<dbReference type="InterPro" id="IPR038404">
    <property type="entry name" value="TRAP_DctP_sf"/>
</dbReference>
<keyword evidence="6" id="KW-1185">Reference proteome</keyword>
<evidence type="ECO:0000313" key="6">
    <source>
        <dbReference type="Proteomes" id="UP000282515"/>
    </source>
</evidence>
<proteinExistence type="inferred from homology"/>
<keyword evidence="3 4" id="KW-0732">Signal</keyword>
<organism evidence="5 6">
    <name type="scientific">Aeromicrobium phragmitis</name>
    <dbReference type="NCBI Taxonomy" id="2478914"/>
    <lineage>
        <taxon>Bacteria</taxon>
        <taxon>Bacillati</taxon>
        <taxon>Actinomycetota</taxon>
        <taxon>Actinomycetes</taxon>
        <taxon>Propionibacteriales</taxon>
        <taxon>Nocardioidaceae</taxon>
        <taxon>Aeromicrobium</taxon>
    </lineage>
</organism>
<dbReference type="EMBL" id="RDBF01000006">
    <property type="protein sequence ID" value="RLV55662.1"/>
    <property type="molecule type" value="Genomic_DNA"/>
</dbReference>
<feature type="signal peptide" evidence="4">
    <location>
        <begin position="1"/>
        <end position="19"/>
    </location>
</feature>
<reference evidence="5 6" key="1">
    <citation type="submission" date="2018-10" db="EMBL/GenBank/DDBJ databases">
        <title>Aeromicrobium sp. 9W16Y-2 whole genome shotgun sequence.</title>
        <authorList>
            <person name="Li F."/>
        </authorList>
    </citation>
    <scope>NUCLEOTIDE SEQUENCE [LARGE SCALE GENOMIC DNA]</scope>
    <source>
        <strain evidence="5 6">9W16Y-2</strain>
    </source>
</reference>
<evidence type="ECO:0008006" key="7">
    <source>
        <dbReference type="Google" id="ProtNLM"/>
    </source>
</evidence>
<protein>
    <recommendedName>
        <fullName evidence="7">C4-dicarboxylate ABC transporter substrate-binding protein</fullName>
    </recommendedName>
</protein>
<dbReference type="AlphaFoldDB" id="A0A3L8PNU1"/>
<evidence type="ECO:0000313" key="5">
    <source>
        <dbReference type="EMBL" id="RLV55662.1"/>
    </source>
</evidence>
<dbReference type="OrthoDB" id="9815946at2"/>
<dbReference type="PANTHER" id="PTHR33376:SF7">
    <property type="entry name" value="C4-DICARBOXYLATE-BINDING PROTEIN DCTB"/>
    <property type="match status" value="1"/>
</dbReference>
<evidence type="ECO:0000256" key="4">
    <source>
        <dbReference type="SAM" id="SignalP"/>
    </source>
</evidence>
<dbReference type="GO" id="GO:0055085">
    <property type="term" value="P:transmembrane transport"/>
    <property type="evidence" value="ECO:0007669"/>
    <property type="project" value="InterPro"/>
</dbReference>
<dbReference type="InterPro" id="IPR018389">
    <property type="entry name" value="DctP_fam"/>
</dbReference>
<dbReference type="RefSeq" id="WP_121794299.1">
    <property type="nucleotide sequence ID" value="NZ_RDBF01000006.1"/>
</dbReference>
<evidence type="ECO:0000256" key="3">
    <source>
        <dbReference type="ARBA" id="ARBA00022729"/>
    </source>
</evidence>
<evidence type="ECO:0000256" key="2">
    <source>
        <dbReference type="ARBA" id="ARBA00022448"/>
    </source>
</evidence>
<dbReference type="Pfam" id="PF03480">
    <property type="entry name" value="DctP"/>
    <property type="match status" value="1"/>
</dbReference>
<gene>
    <name evidence="5" type="ORF">D9V41_09335</name>
</gene>
<keyword evidence="2" id="KW-0813">Transport</keyword>
<comment type="similarity">
    <text evidence="1">Belongs to the bacterial solute-binding protein 7 family.</text>
</comment>
<dbReference type="PANTHER" id="PTHR33376">
    <property type="match status" value="1"/>
</dbReference>